<reference evidence="2" key="2">
    <citation type="submission" date="2020-07" db="EMBL/GenBank/DDBJ databases">
        <authorList>
            <person name="Vera ALvarez R."/>
            <person name="Arias-Moreno D.M."/>
            <person name="Jimenez-Jacinto V."/>
            <person name="Jimenez-Bremont J.F."/>
            <person name="Swaminathan K."/>
            <person name="Moose S.P."/>
            <person name="Guerrero-Gonzalez M.L."/>
            <person name="Marino-Ramirez L."/>
            <person name="Landsman D."/>
            <person name="Rodriguez-Kessler M."/>
            <person name="Delgado-Sanchez P."/>
        </authorList>
    </citation>
    <scope>NUCLEOTIDE SEQUENCE</scope>
    <source>
        <tissue evidence="2">Cladode</tissue>
    </source>
</reference>
<organism evidence="2">
    <name type="scientific">Opuntia streptacantha</name>
    <name type="common">Prickly pear cactus</name>
    <name type="synonym">Opuntia cardona</name>
    <dbReference type="NCBI Taxonomy" id="393608"/>
    <lineage>
        <taxon>Eukaryota</taxon>
        <taxon>Viridiplantae</taxon>
        <taxon>Streptophyta</taxon>
        <taxon>Embryophyta</taxon>
        <taxon>Tracheophyta</taxon>
        <taxon>Spermatophyta</taxon>
        <taxon>Magnoliopsida</taxon>
        <taxon>eudicotyledons</taxon>
        <taxon>Gunneridae</taxon>
        <taxon>Pentapetalae</taxon>
        <taxon>Caryophyllales</taxon>
        <taxon>Cactineae</taxon>
        <taxon>Cactaceae</taxon>
        <taxon>Opuntioideae</taxon>
        <taxon>Opuntia</taxon>
    </lineage>
</organism>
<feature type="region of interest" description="Disordered" evidence="1">
    <location>
        <begin position="90"/>
        <end position="110"/>
    </location>
</feature>
<sequence length="110" mass="12528">MSLSPRMAKLAFWAPFKSAFLHSFPRALLELTRRVTPLNSPTPASSCLINGLPFNFYLPYTSLLFNHLLRFSYTLSHTHFGWLKGTMKNSPISLPKREKKLSNGRKLSMG</sequence>
<evidence type="ECO:0000256" key="1">
    <source>
        <dbReference type="SAM" id="MobiDB-lite"/>
    </source>
</evidence>
<accession>A0A7C9D9M0</accession>
<protein>
    <submittedName>
        <fullName evidence="2">Uncharacterized protein</fullName>
    </submittedName>
</protein>
<reference evidence="2" key="1">
    <citation type="journal article" date="2013" name="J. Plant Res.">
        <title>Effect of fungi and light on seed germination of three Opuntia species from semiarid lands of central Mexico.</title>
        <authorList>
            <person name="Delgado-Sanchez P."/>
            <person name="Jimenez-Bremont J.F."/>
            <person name="Guerrero-Gonzalez Mde L."/>
            <person name="Flores J."/>
        </authorList>
    </citation>
    <scope>NUCLEOTIDE SEQUENCE</scope>
    <source>
        <tissue evidence="2">Cladode</tissue>
    </source>
</reference>
<dbReference type="AlphaFoldDB" id="A0A7C9D9M0"/>
<dbReference type="EMBL" id="GISG01088298">
    <property type="protein sequence ID" value="MBA4633764.1"/>
    <property type="molecule type" value="Transcribed_RNA"/>
</dbReference>
<name>A0A7C9D9M0_OPUST</name>
<proteinExistence type="predicted"/>
<evidence type="ECO:0000313" key="2">
    <source>
        <dbReference type="EMBL" id="MBA4633764.1"/>
    </source>
</evidence>